<dbReference type="EMBL" id="JAKZEU010000002">
    <property type="protein sequence ID" value="MCQ0969754.1"/>
    <property type="molecule type" value="Genomic_DNA"/>
</dbReference>
<evidence type="ECO:0000256" key="1">
    <source>
        <dbReference type="ARBA" id="ARBA00004752"/>
    </source>
</evidence>
<dbReference type="CDD" id="cd16913">
    <property type="entry name" value="YkuD_like"/>
    <property type="match status" value="1"/>
</dbReference>
<feature type="active site" description="Nucleophile" evidence="7">
    <location>
        <position position="461"/>
    </location>
</feature>
<keyword evidence="11" id="KW-1185">Reference proteome</keyword>
<accession>A0ABT1MPX1</accession>
<feature type="domain" description="L,D-TPase catalytic" evidence="9">
    <location>
        <begin position="310"/>
        <end position="486"/>
    </location>
</feature>
<evidence type="ECO:0000256" key="4">
    <source>
        <dbReference type="ARBA" id="ARBA00022960"/>
    </source>
</evidence>
<organism evidence="10 11">
    <name type="scientific">Paracoccus albicereus</name>
    <dbReference type="NCBI Taxonomy" id="2922394"/>
    <lineage>
        <taxon>Bacteria</taxon>
        <taxon>Pseudomonadati</taxon>
        <taxon>Pseudomonadota</taxon>
        <taxon>Alphaproteobacteria</taxon>
        <taxon>Rhodobacterales</taxon>
        <taxon>Paracoccaceae</taxon>
        <taxon>Paracoccus</taxon>
    </lineage>
</organism>
<dbReference type="Pfam" id="PF03734">
    <property type="entry name" value="YkuD"/>
    <property type="match status" value="1"/>
</dbReference>
<evidence type="ECO:0000256" key="3">
    <source>
        <dbReference type="ARBA" id="ARBA00022679"/>
    </source>
</evidence>
<keyword evidence="3" id="KW-0808">Transferase</keyword>
<dbReference type="PANTHER" id="PTHR41533">
    <property type="entry name" value="L,D-TRANSPEPTIDASE HI_1667-RELATED"/>
    <property type="match status" value="1"/>
</dbReference>
<keyword evidence="4 7" id="KW-0133">Cell shape</keyword>
<evidence type="ECO:0000259" key="9">
    <source>
        <dbReference type="PROSITE" id="PS52029"/>
    </source>
</evidence>
<dbReference type="Pfam" id="PF01471">
    <property type="entry name" value="PG_binding_1"/>
    <property type="match status" value="1"/>
</dbReference>
<dbReference type="RefSeq" id="WP_255328772.1">
    <property type="nucleotide sequence ID" value="NZ_JAKZEU010000002.1"/>
</dbReference>
<dbReference type="InterPro" id="IPR005490">
    <property type="entry name" value="LD_TPept_cat_dom"/>
</dbReference>
<comment type="pathway">
    <text evidence="1 7">Cell wall biogenesis; peptidoglycan biosynthesis.</text>
</comment>
<comment type="similarity">
    <text evidence="2">Belongs to the YkuD family.</text>
</comment>
<dbReference type="InterPro" id="IPR052905">
    <property type="entry name" value="LD-transpeptidase_YkuD-like"/>
</dbReference>
<evidence type="ECO:0000256" key="5">
    <source>
        <dbReference type="ARBA" id="ARBA00022984"/>
    </source>
</evidence>
<evidence type="ECO:0000256" key="8">
    <source>
        <dbReference type="SAM" id="SignalP"/>
    </source>
</evidence>
<dbReference type="PROSITE" id="PS52029">
    <property type="entry name" value="LD_TPASE"/>
    <property type="match status" value="1"/>
</dbReference>
<evidence type="ECO:0000256" key="2">
    <source>
        <dbReference type="ARBA" id="ARBA00005992"/>
    </source>
</evidence>
<name>A0ABT1MPX1_9RHOB</name>
<evidence type="ECO:0000256" key="6">
    <source>
        <dbReference type="ARBA" id="ARBA00023316"/>
    </source>
</evidence>
<keyword evidence="6 7" id="KW-0961">Cell wall biogenesis/degradation</keyword>
<dbReference type="PANTHER" id="PTHR41533:SF2">
    <property type="entry name" value="BLR7131 PROTEIN"/>
    <property type="match status" value="1"/>
</dbReference>
<feature type="chain" id="PRO_5047096879" evidence="8">
    <location>
        <begin position="30"/>
        <end position="550"/>
    </location>
</feature>
<dbReference type="Proteomes" id="UP001203945">
    <property type="component" value="Unassembled WGS sequence"/>
</dbReference>
<evidence type="ECO:0000313" key="10">
    <source>
        <dbReference type="EMBL" id="MCQ0969754.1"/>
    </source>
</evidence>
<comment type="caution">
    <text evidence="10">The sequence shown here is derived from an EMBL/GenBank/DDBJ whole genome shotgun (WGS) entry which is preliminary data.</text>
</comment>
<dbReference type="InterPro" id="IPR045380">
    <property type="entry name" value="LD_TPept_scaffold_dom"/>
</dbReference>
<dbReference type="InterPro" id="IPR002477">
    <property type="entry name" value="Peptidoglycan-bd-like"/>
</dbReference>
<dbReference type="InterPro" id="IPR036366">
    <property type="entry name" value="PGBDSf"/>
</dbReference>
<dbReference type="Gene3D" id="2.40.440.10">
    <property type="entry name" value="L,D-transpeptidase catalytic domain-like"/>
    <property type="match status" value="1"/>
</dbReference>
<sequence length="550" mass="59596">MKMGWQGLGAVRALGLVATLSLTSGMALAQGGPAPAVAQVAASTAVAPRLSFTADEMALARAVADEPALANFYGQNGLKPIFSGPGSEARRAAVIAAIATARDHGLPPARYGADALQSADPSTIAGEVMFARAFARWADDLSAGILKPASVDPGIKREVKHPSVARLMREFTSSGDPAAVLAAIAPRDPRYIALQRTLADRGRLTAPEGTPLAPAGLWRVGARDPRLGDLRLRLSAMGFQTAPTSDTSLYDDGLSDAVMRFQKAAGLPSDGVAGPRTIERLNGGADQSTRMIMVAMERMRWMAVHDLNARHVWVNIPEFNARIMDGGTEVFITRTVVGKTDPTMRTPEFSDEMEHVVVNPRWNVPRSITVKEYLPRLKANRNAVAHLDVVDSRGNVIPRGNINFAQYSEASFPYRMRQKPSSDNALGLVKFIFPNPWNIYLHDTPTKHLFGERTRSFSHGCVRVGDPFDLATALLSQQSSDPRGVFERALASGRETFLELTPHLPVHLVYFTAFPDESGEIRFYGDVYGRDARVWDALAKAGLESDAKSD</sequence>
<feature type="signal peptide" evidence="8">
    <location>
        <begin position="1"/>
        <end position="29"/>
    </location>
</feature>
<feature type="active site" description="Proton donor/acceptor" evidence="7">
    <location>
        <position position="442"/>
    </location>
</feature>
<protein>
    <submittedName>
        <fullName evidence="10">L,D-transpeptidase family protein</fullName>
    </submittedName>
</protein>
<evidence type="ECO:0000313" key="11">
    <source>
        <dbReference type="Proteomes" id="UP001203945"/>
    </source>
</evidence>
<keyword evidence="5 7" id="KW-0573">Peptidoglycan synthesis</keyword>
<reference evidence="10 11" key="1">
    <citation type="submission" date="2022-03" db="EMBL/GenBank/DDBJ databases">
        <authorList>
            <person name="He Y."/>
        </authorList>
    </citation>
    <scope>NUCLEOTIDE SEQUENCE [LARGE SCALE GENOMIC DNA]</scope>
    <source>
        <strain evidence="10 11">TK19116</strain>
    </source>
</reference>
<dbReference type="Gene3D" id="1.10.101.10">
    <property type="entry name" value="PGBD-like superfamily/PGBD"/>
    <property type="match status" value="1"/>
</dbReference>
<dbReference type="InterPro" id="IPR036365">
    <property type="entry name" value="PGBD-like_sf"/>
</dbReference>
<dbReference type="SUPFAM" id="SSF141523">
    <property type="entry name" value="L,D-transpeptidase catalytic domain-like"/>
    <property type="match status" value="1"/>
</dbReference>
<dbReference type="InterPro" id="IPR038063">
    <property type="entry name" value="Transpep_catalytic_dom"/>
</dbReference>
<proteinExistence type="inferred from homology"/>
<keyword evidence="8" id="KW-0732">Signal</keyword>
<dbReference type="SUPFAM" id="SSF47090">
    <property type="entry name" value="PGBD-like"/>
    <property type="match status" value="1"/>
</dbReference>
<evidence type="ECO:0000256" key="7">
    <source>
        <dbReference type="PROSITE-ProRule" id="PRU01373"/>
    </source>
</evidence>
<dbReference type="Pfam" id="PF20142">
    <property type="entry name" value="Scaffold"/>
    <property type="match status" value="1"/>
</dbReference>
<gene>
    <name evidence="10" type="ORF">MLD63_04845</name>
</gene>